<accession>A0A081C6V9</accession>
<dbReference type="AlphaFoldDB" id="A0A081C6V9"/>
<dbReference type="InterPro" id="IPR047817">
    <property type="entry name" value="ABC2_TM_bact-type"/>
</dbReference>
<evidence type="ECO:0000313" key="11">
    <source>
        <dbReference type="Proteomes" id="UP000030661"/>
    </source>
</evidence>
<dbReference type="InterPro" id="IPR051449">
    <property type="entry name" value="ABC-2_transporter_component"/>
</dbReference>
<dbReference type="HOGENOM" id="CLU_039483_8_3_0"/>
<keyword evidence="4" id="KW-1003">Cell membrane</keyword>
<evidence type="ECO:0000256" key="3">
    <source>
        <dbReference type="ARBA" id="ARBA00022448"/>
    </source>
</evidence>
<name>A0A081C6V9_VECG1</name>
<dbReference type="EMBL" id="DF820472">
    <property type="protein sequence ID" value="GAK60314.1"/>
    <property type="molecule type" value="Genomic_DNA"/>
</dbReference>
<feature type="transmembrane region" description="Helical" evidence="8">
    <location>
        <begin position="182"/>
        <end position="205"/>
    </location>
</feature>
<dbReference type="Proteomes" id="UP000030661">
    <property type="component" value="Unassembled WGS sequence"/>
</dbReference>
<feature type="transmembrane region" description="Helical" evidence="8">
    <location>
        <begin position="319"/>
        <end position="341"/>
    </location>
</feature>
<feature type="transmembrane region" description="Helical" evidence="8">
    <location>
        <begin position="353"/>
        <end position="371"/>
    </location>
</feature>
<feature type="transmembrane region" description="Helical" evidence="8">
    <location>
        <begin position="294"/>
        <end position="313"/>
    </location>
</feature>
<gene>
    <name evidence="10" type="ORF">U27_00205</name>
</gene>
<dbReference type="PROSITE" id="PS51012">
    <property type="entry name" value="ABC_TM2"/>
    <property type="match status" value="1"/>
</dbReference>
<comment type="subcellular location">
    <subcellularLocation>
        <location evidence="1">Cell membrane</location>
        <topology evidence="1">Multi-pass membrane protein</topology>
    </subcellularLocation>
</comment>
<evidence type="ECO:0000256" key="5">
    <source>
        <dbReference type="ARBA" id="ARBA00022692"/>
    </source>
</evidence>
<feature type="transmembrane region" description="Helical" evidence="8">
    <location>
        <begin position="226"/>
        <end position="253"/>
    </location>
</feature>
<dbReference type="eggNOG" id="COG0842">
    <property type="taxonomic scope" value="Bacteria"/>
</dbReference>
<dbReference type="PANTHER" id="PTHR30294:SF29">
    <property type="entry name" value="MULTIDRUG ABC TRANSPORTER PERMEASE YBHS-RELATED"/>
    <property type="match status" value="1"/>
</dbReference>
<dbReference type="STRING" id="1499967.U27_00205"/>
<sequence>MTHLNYMIERIKHIIIKEFIQALRDKKKRVFIIAPPLLQLFVFGYVATTDVNHIATALYDLDRSQQSRELVRRFEASGYFTITHVPESEHEIRELLDRGEVICAIQINRGFATQIKRGLPTDIQVLLDGTNSNTATIAMNYATRIVAEYAQDLMGAALKTALTKIEFRPRVWYNPELRSRNYNVPGIIALIIMLICFMLTSMAIVREREVGTMEQLMVTPIRPLELILGKTIPFAIISFFDMALVTSFGVFWFDVPIKGAFSLLVLGTAVYLLSVLGIGLFLSTITHNQQQAMMATMLFYMPAILLSGFIFPIDNMPRIFQYITYVNPLRYFLVIIRGIFLKGNGFDILGPQMAALVVLGLLIIGVSALRFKKRLA</sequence>
<evidence type="ECO:0000256" key="2">
    <source>
        <dbReference type="ARBA" id="ARBA00007783"/>
    </source>
</evidence>
<dbReference type="Pfam" id="PF12698">
    <property type="entry name" value="ABC2_membrane_3"/>
    <property type="match status" value="1"/>
</dbReference>
<keyword evidence="7 8" id="KW-0472">Membrane</keyword>
<organism evidence="10">
    <name type="scientific">Vecturithrix granuli</name>
    <dbReference type="NCBI Taxonomy" id="1499967"/>
    <lineage>
        <taxon>Bacteria</taxon>
        <taxon>Candidatus Moduliflexota</taxon>
        <taxon>Candidatus Vecturitrichia</taxon>
        <taxon>Candidatus Vecturitrichales</taxon>
        <taxon>Candidatus Vecturitrichaceae</taxon>
        <taxon>Candidatus Vecturithrix</taxon>
    </lineage>
</organism>
<evidence type="ECO:0000256" key="6">
    <source>
        <dbReference type="ARBA" id="ARBA00022989"/>
    </source>
</evidence>
<protein>
    <submittedName>
        <fullName evidence="10">ABC-type transporter</fullName>
    </submittedName>
</protein>
<evidence type="ECO:0000256" key="4">
    <source>
        <dbReference type="ARBA" id="ARBA00022475"/>
    </source>
</evidence>
<evidence type="ECO:0000313" key="10">
    <source>
        <dbReference type="EMBL" id="GAK60314.1"/>
    </source>
</evidence>
<keyword evidence="5 8" id="KW-0812">Transmembrane</keyword>
<dbReference type="Gene3D" id="3.40.1710.10">
    <property type="entry name" value="abc type-2 transporter like domain"/>
    <property type="match status" value="1"/>
</dbReference>
<keyword evidence="6 8" id="KW-1133">Transmembrane helix</keyword>
<reference evidence="10" key="1">
    <citation type="journal article" date="2015" name="PeerJ">
        <title>First genomic representation of candidate bacterial phylum KSB3 points to enhanced environmental sensing as a trigger of wastewater bulking.</title>
        <authorList>
            <person name="Sekiguchi Y."/>
            <person name="Ohashi A."/>
            <person name="Parks D.H."/>
            <person name="Yamauchi T."/>
            <person name="Tyson G.W."/>
            <person name="Hugenholtz P."/>
        </authorList>
    </citation>
    <scope>NUCLEOTIDE SEQUENCE [LARGE SCALE GENOMIC DNA]</scope>
</reference>
<evidence type="ECO:0000259" key="9">
    <source>
        <dbReference type="PROSITE" id="PS51012"/>
    </source>
</evidence>
<keyword evidence="11" id="KW-1185">Reference proteome</keyword>
<dbReference type="PANTHER" id="PTHR30294">
    <property type="entry name" value="MEMBRANE COMPONENT OF ABC TRANSPORTER YHHJ-RELATED"/>
    <property type="match status" value="1"/>
</dbReference>
<keyword evidence="3" id="KW-0813">Transport</keyword>
<dbReference type="GO" id="GO:0140359">
    <property type="term" value="F:ABC-type transporter activity"/>
    <property type="evidence" value="ECO:0007669"/>
    <property type="project" value="InterPro"/>
</dbReference>
<dbReference type="InterPro" id="IPR013525">
    <property type="entry name" value="ABC2_TM"/>
</dbReference>
<proteinExistence type="inferred from homology"/>
<feature type="transmembrane region" description="Helical" evidence="8">
    <location>
        <begin position="259"/>
        <end position="282"/>
    </location>
</feature>
<evidence type="ECO:0000256" key="7">
    <source>
        <dbReference type="ARBA" id="ARBA00023136"/>
    </source>
</evidence>
<feature type="domain" description="ABC transmembrane type-2" evidence="9">
    <location>
        <begin position="147"/>
        <end position="374"/>
    </location>
</feature>
<comment type="similarity">
    <text evidence="2">Belongs to the ABC-2 integral membrane protein family.</text>
</comment>
<evidence type="ECO:0000256" key="1">
    <source>
        <dbReference type="ARBA" id="ARBA00004651"/>
    </source>
</evidence>
<evidence type="ECO:0000256" key="8">
    <source>
        <dbReference type="SAM" id="Phobius"/>
    </source>
</evidence>
<dbReference type="GO" id="GO:0005886">
    <property type="term" value="C:plasma membrane"/>
    <property type="evidence" value="ECO:0007669"/>
    <property type="project" value="UniProtKB-SubCell"/>
</dbReference>